<protein>
    <recommendedName>
        <fullName evidence="12">Nucleolar GTP-binding protein 1</fullName>
    </recommendedName>
</protein>
<dbReference type="InterPro" id="IPR002156">
    <property type="entry name" value="RNaseH_domain"/>
</dbReference>
<feature type="coiled-coil region" evidence="6">
    <location>
        <begin position="782"/>
        <end position="809"/>
    </location>
</feature>
<evidence type="ECO:0000256" key="1">
    <source>
        <dbReference type="ARBA" id="ARBA00004604"/>
    </source>
</evidence>
<dbReference type="InterPro" id="IPR012337">
    <property type="entry name" value="RNaseH-like_sf"/>
</dbReference>
<dbReference type="Gene3D" id="3.40.50.300">
    <property type="entry name" value="P-loop containing nucleotide triphosphate hydrolases"/>
    <property type="match status" value="1"/>
</dbReference>
<dbReference type="Gene3D" id="3.40.970.10">
    <property type="entry name" value="Ribonuclease H1, N-terminal domain"/>
    <property type="match status" value="1"/>
</dbReference>
<dbReference type="InterPro" id="IPR037056">
    <property type="entry name" value="RNase_H1_N_sf"/>
</dbReference>
<evidence type="ECO:0008006" key="12">
    <source>
        <dbReference type="Google" id="ProtNLM"/>
    </source>
</evidence>
<feature type="domain" description="RNase H type-1" evidence="8">
    <location>
        <begin position="227"/>
        <end position="358"/>
    </location>
</feature>
<dbReference type="InterPro" id="IPR011320">
    <property type="entry name" value="RNase_H1_N"/>
</dbReference>
<dbReference type="GO" id="GO:0004523">
    <property type="term" value="F:RNA-DNA hybrid ribonuclease activity"/>
    <property type="evidence" value="ECO:0007669"/>
    <property type="project" value="InterPro"/>
</dbReference>
<evidence type="ECO:0000259" key="9">
    <source>
        <dbReference type="PROSITE" id="PS51710"/>
    </source>
</evidence>
<evidence type="ECO:0000313" key="11">
    <source>
        <dbReference type="Proteomes" id="UP001172457"/>
    </source>
</evidence>
<sequence length="1060" mass="119264">MNSLFNACSTALFARTTSGLTCLSRGVIGVSWRQRVDHHRVAIVRAENGFLLTRFRASCYSTSKASSVGKSKTKKSESKLEKKMMGEEKNAFFVVRKGDLVGVYKNLNDCQAQVGSSVCDPPVSVYKGYTMPKEAEEYMISCGLKNALYSIRAADLTEELFGNLVACPYQQPHFSLGEPSSDQMSKRRFPEILGSQTGEAFGLTSMSSDSARKHAKLEHLATQALSTNRTCILEFDGASKGNPGQAGAGAVLRTDDGNVICRLREGLGIATNNVAEYRAMILGLRCALSKGFTSIRVIGDSKLVCMQVQGLWKVKNANIIKWYEEAKKLKDKFLCFQIDHVLRDLNSDADAQANLAVDLAGATTSFLHYFAFIVLSIVVLRNYPCCSWHKSLEMVQYNFKKITRVPTGKDFVDITLSRTQRQTPTVVHKGYAINRIRQFYIRKVKFTQTNFHEKLSTIIEEFPRLDEIHPFYGDLLHVLYDKDHYKLALGQVSTARDLIGKIAREYVKLLRYGDSLYRCKALKVAALGRMSTVTKRIGASLAYLEQVRQHMARLPSIDPNTRTILTCGCPNVGKSSFVNKITRADVDVQPYAFTTKSLFVGHTDYKCLRYQVIDTAGILDRPFEDRNIIEMCSITALAHLRAVVLFFLDISCSCGYTIAQQTALFRSIKSLFMNKPLIIVCNKTDLQSLDGISDDDKKLVAEMKSEAMKTLVGEGGAEVLLTMSTLTEDGVIAVKNVACERLLDQRVEIKMKSKKINECLNRFHVAVPKPRDQKERPPCIPQVVQEAKAKEVEKDKRKLEKDLEEENGGAGVYSVSLKKHYLLEDDEWKDDNMPEILDGHNIHDFVDPDILPRLEELKKEGLLQVNGEEDDVEMDVDDLTPEERKALAEIRRKKSILIQEHRIKKSTAESRSIVPRKFDKDKKFTSKRMGRQLSSLGLDPSKAIERVRSKSRGRKRERSPDHRNVDGGDDMDMDGNDGSNKKMRLRSLSWSRSRPPTNELVSGEGYRDSAQKVKARKLGKKSVQKRNKDARKGEGDRVIPTLKPKHLLSGKRSNGKTTRR</sequence>
<dbReference type="GO" id="GO:0042254">
    <property type="term" value="P:ribosome biogenesis"/>
    <property type="evidence" value="ECO:0007669"/>
    <property type="project" value="UniProtKB-KW"/>
</dbReference>
<dbReference type="CDD" id="cd09279">
    <property type="entry name" value="RNase_HI_like"/>
    <property type="match status" value="1"/>
</dbReference>
<keyword evidence="11" id="KW-1185">Reference proteome</keyword>
<dbReference type="Gene3D" id="1.20.120.1190">
    <property type="match status" value="1"/>
</dbReference>
<feature type="region of interest" description="Disordered" evidence="7">
    <location>
        <begin position="904"/>
        <end position="1060"/>
    </location>
</feature>
<dbReference type="PROSITE" id="PS50879">
    <property type="entry name" value="RNASE_H_1"/>
    <property type="match status" value="1"/>
</dbReference>
<keyword evidence="4" id="KW-0342">GTP-binding</keyword>
<proteinExistence type="predicted"/>
<dbReference type="AlphaFoldDB" id="A0AA38SUK5"/>
<keyword evidence="5" id="KW-0539">Nucleus</keyword>
<dbReference type="GO" id="GO:0005730">
    <property type="term" value="C:nucleolus"/>
    <property type="evidence" value="ECO:0007669"/>
    <property type="project" value="UniProtKB-SubCell"/>
</dbReference>
<dbReference type="InterPro" id="IPR027417">
    <property type="entry name" value="P-loop_NTPase"/>
</dbReference>
<evidence type="ECO:0000256" key="4">
    <source>
        <dbReference type="ARBA" id="ARBA00023134"/>
    </source>
</evidence>
<evidence type="ECO:0000256" key="5">
    <source>
        <dbReference type="ARBA" id="ARBA00023242"/>
    </source>
</evidence>
<dbReference type="PROSITE" id="PS51710">
    <property type="entry name" value="G_OBG"/>
    <property type="match status" value="1"/>
</dbReference>
<keyword evidence="2" id="KW-0690">Ribosome biogenesis</keyword>
<accession>A0AA38SUK5</accession>
<dbReference type="Pfam" id="PF17835">
    <property type="entry name" value="NOG1_N"/>
    <property type="match status" value="1"/>
</dbReference>
<gene>
    <name evidence="10" type="ORF">OSB04_021647</name>
</gene>
<evidence type="ECO:0000256" key="7">
    <source>
        <dbReference type="SAM" id="MobiDB-lite"/>
    </source>
</evidence>
<dbReference type="InterPro" id="IPR041623">
    <property type="entry name" value="NOG1_N"/>
</dbReference>
<reference evidence="10" key="1">
    <citation type="submission" date="2023-03" db="EMBL/GenBank/DDBJ databases">
        <title>Chromosome-scale reference genome and RAD-based genetic map of yellow starthistle (Centaurea solstitialis) reveal putative structural variation and QTLs associated with invader traits.</title>
        <authorList>
            <person name="Reatini B."/>
            <person name="Cang F.A."/>
            <person name="Jiang Q."/>
            <person name="Mckibben M.T.W."/>
            <person name="Barker M.S."/>
            <person name="Rieseberg L.H."/>
            <person name="Dlugosch K.M."/>
        </authorList>
    </citation>
    <scope>NUCLEOTIDE SEQUENCE</scope>
    <source>
        <strain evidence="10">CAN-66</strain>
        <tissue evidence="10">Leaf</tissue>
    </source>
</reference>
<dbReference type="FunFam" id="3.30.420.10:FF:000076">
    <property type="entry name" value="RBR-type E3 ubiquitin transferase"/>
    <property type="match status" value="1"/>
</dbReference>
<dbReference type="Pfam" id="PF06858">
    <property type="entry name" value="NOG1"/>
    <property type="match status" value="1"/>
</dbReference>
<dbReference type="InterPro" id="IPR031167">
    <property type="entry name" value="G_OBG"/>
</dbReference>
<evidence type="ECO:0000256" key="2">
    <source>
        <dbReference type="ARBA" id="ARBA00022517"/>
    </source>
</evidence>
<evidence type="ECO:0000256" key="6">
    <source>
        <dbReference type="SAM" id="Coils"/>
    </source>
</evidence>
<dbReference type="PRINTS" id="PR00326">
    <property type="entry name" value="GTP1OBG"/>
</dbReference>
<comment type="subcellular location">
    <subcellularLocation>
        <location evidence="1">Nucleus</location>
        <location evidence="1">Nucleolus</location>
    </subcellularLocation>
</comment>
<evidence type="ECO:0000256" key="3">
    <source>
        <dbReference type="ARBA" id="ARBA00022741"/>
    </source>
</evidence>
<dbReference type="InterPro" id="IPR012973">
    <property type="entry name" value="NOG_C"/>
</dbReference>
<dbReference type="EMBL" id="JARYMX010000005">
    <property type="protein sequence ID" value="KAJ9549104.1"/>
    <property type="molecule type" value="Genomic_DNA"/>
</dbReference>
<dbReference type="SUPFAM" id="SSF52540">
    <property type="entry name" value="P-loop containing nucleoside triphosphate hydrolases"/>
    <property type="match status" value="1"/>
</dbReference>
<name>A0AA38SUK5_9ASTR</name>
<dbReference type="Pfam" id="PF13456">
    <property type="entry name" value="RVT_3"/>
    <property type="match status" value="1"/>
</dbReference>
<dbReference type="Pfam" id="PF08155">
    <property type="entry name" value="NOGCT"/>
    <property type="match status" value="1"/>
</dbReference>
<dbReference type="CDD" id="cd01897">
    <property type="entry name" value="NOG"/>
    <property type="match status" value="1"/>
</dbReference>
<dbReference type="FunFam" id="1.20.120.1190:FF:000001">
    <property type="entry name" value="Nucleolar GTP-binding protein 1"/>
    <property type="match status" value="1"/>
</dbReference>
<organism evidence="10 11">
    <name type="scientific">Centaurea solstitialis</name>
    <name type="common">yellow star-thistle</name>
    <dbReference type="NCBI Taxonomy" id="347529"/>
    <lineage>
        <taxon>Eukaryota</taxon>
        <taxon>Viridiplantae</taxon>
        <taxon>Streptophyta</taxon>
        <taxon>Embryophyta</taxon>
        <taxon>Tracheophyta</taxon>
        <taxon>Spermatophyta</taxon>
        <taxon>Magnoliopsida</taxon>
        <taxon>eudicotyledons</taxon>
        <taxon>Gunneridae</taxon>
        <taxon>Pentapetalae</taxon>
        <taxon>asterids</taxon>
        <taxon>campanulids</taxon>
        <taxon>Asterales</taxon>
        <taxon>Asteraceae</taxon>
        <taxon>Carduoideae</taxon>
        <taxon>Cardueae</taxon>
        <taxon>Centaureinae</taxon>
        <taxon>Centaurea</taxon>
    </lineage>
</organism>
<evidence type="ECO:0000259" key="8">
    <source>
        <dbReference type="PROSITE" id="PS50879"/>
    </source>
</evidence>
<dbReference type="InterPro" id="IPR036397">
    <property type="entry name" value="RNaseH_sf"/>
</dbReference>
<keyword evidence="6" id="KW-0175">Coiled coil</keyword>
<comment type="caution">
    <text evidence="10">The sequence shown here is derived from an EMBL/GenBank/DDBJ whole genome shotgun (WGS) entry which is preliminary data.</text>
</comment>
<keyword evidence="3" id="KW-0547">Nucleotide-binding</keyword>
<dbReference type="GO" id="GO:0003676">
    <property type="term" value="F:nucleic acid binding"/>
    <property type="evidence" value="ECO:0007669"/>
    <property type="project" value="InterPro"/>
</dbReference>
<dbReference type="Pfam" id="PF01693">
    <property type="entry name" value="Cauli_VI"/>
    <property type="match status" value="1"/>
</dbReference>
<dbReference type="Gene3D" id="3.30.420.10">
    <property type="entry name" value="Ribonuclease H-like superfamily/Ribonuclease H"/>
    <property type="match status" value="1"/>
</dbReference>
<dbReference type="SUPFAM" id="SSF53098">
    <property type="entry name" value="Ribonuclease H-like"/>
    <property type="match status" value="1"/>
</dbReference>
<dbReference type="SUPFAM" id="SSF55658">
    <property type="entry name" value="L9 N-domain-like"/>
    <property type="match status" value="1"/>
</dbReference>
<dbReference type="InterPro" id="IPR009027">
    <property type="entry name" value="Ribosomal_bL9/RNase_H1_N"/>
</dbReference>
<dbReference type="GO" id="GO:0005525">
    <property type="term" value="F:GTP binding"/>
    <property type="evidence" value="ECO:0007669"/>
    <property type="project" value="UniProtKB-KW"/>
</dbReference>
<dbReference type="PANTHER" id="PTHR45759">
    <property type="entry name" value="NUCLEOLAR GTP-BINDING PROTEIN 1"/>
    <property type="match status" value="1"/>
</dbReference>
<dbReference type="FunFam" id="3.40.50.300:FF:000496">
    <property type="entry name" value="Nucleolar GTP-binding protein 1"/>
    <property type="match status" value="1"/>
</dbReference>
<feature type="compositionally biased region" description="Basic residues" evidence="7">
    <location>
        <begin position="1013"/>
        <end position="1025"/>
    </location>
</feature>
<dbReference type="Proteomes" id="UP001172457">
    <property type="component" value="Chromosome 5"/>
</dbReference>
<evidence type="ECO:0000313" key="10">
    <source>
        <dbReference type="EMBL" id="KAJ9549104.1"/>
    </source>
</evidence>
<dbReference type="InterPro" id="IPR010674">
    <property type="entry name" value="NOG1_Rossman_fold_dom"/>
</dbReference>
<dbReference type="InterPro" id="IPR006073">
    <property type="entry name" value="GTP-bd"/>
</dbReference>
<feature type="compositionally biased region" description="Basic residues" evidence="7">
    <location>
        <begin position="1043"/>
        <end position="1060"/>
    </location>
</feature>
<feature type="compositionally biased region" description="Basic and acidic residues" evidence="7">
    <location>
        <begin position="1026"/>
        <end position="1037"/>
    </location>
</feature>
<feature type="domain" description="OBG-type G" evidence="9">
    <location>
        <begin position="562"/>
        <end position="743"/>
    </location>
</feature>